<proteinExistence type="predicted"/>
<feature type="coiled-coil region" evidence="1">
    <location>
        <begin position="377"/>
        <end position="441"/>
    </location>
</feature>
<feature type="compositionally biased region" description="Basic and acidic residues" evidence="2">
    <location>
        <begin position="114"/>
        <end position="132"/>
    </location>
</feature>
<dbReference type="Proteomes" id="UP001274896">
    <property type="component" value="Unassembled WGS sequence"/>
</dbReference>
<feature type="coiled-coil region" evidence="1">
    <location>
        <begin position="219"/>
        <end position="253"/>
    </location>
</feature>
<dbReference type="AlphaFoldDB" id="A0AAE0V334"/>
<keyword evidence="1" id="KW-0175">Coiled coil</keyword>
<dbReference type="PANTHER" id="PTHR22089:SF2">
    <property type="entry name" value="MIRROR-IMAGE POLYDACTYLY GENE 1 PROTEIN"/>
    <property type="match status" value="1"/>
</dbReference>
<feature type="coiled-coil region" evidence="1">
    <location>
        <begin position="291"/>
        <end position="318"/>
    </location>
</feature>
<evidence type="ECO:0000313" key="3">
    <source>
        <dbReference type="EMBL" id="KAK3537804.1"/>
    </source>
</evidence>
<dbReference type="InterPro" id="IPR026175">
    <property type="entry name" value="MIPOL1"/>
</dbReference>
<feature type="region of interest" description="Disordered" evidence="2">
    <location>
        <begin position="84"/>
        <end position="103"/>
    </location>
</feature>
<feature type="compositionally biased region" description="Basic and acidic residues" evidence="2">
    <location>
        <begin position="513"/>
        <end position="522"/>
    </location>
</feature>
<feature type="region of interest" description="Disordered" evidence="2">
    <location>
        <begin position="453"/>
        <end position="522"/>
    </location>
</feature>
<evidence type="ECO:0000256" key="1">
    <source>
        <dbReference type="SAM" id="Coils"/>
    </source>
</evidence>
<gene>
    <name evidence="3" type="ORF">QTP70_018915</name>
</gene>
<evidence type="ECO:0000313" key="4">
    <source>
        <dbReference type="Proteomes" id="UP001274896"/>
    </source>
</evidence>
<keyword evidence="4" id="KW-1185">Reference proteome</keyword>
<comment type="caution">
    <text evidence="3">The sequence shown here is derived from an EMBL/GenBank/DDBJ whole genome shotgun (WGS) entry which is preliminary data.</text>
</comment>
<protein>
    <recommendedName>
        <fullName evidence="5">Mirror-image polydactyly 1</fullName>
    </recommendedName>
</protein>
<accession>A0AAE0V334</accession>
<sequence length="546" mass="62052">MHFENRVSDILLSSFHRFRESCSEGEEENHQMPWKLKQELKDSLVDMYKAFLSPLSEINHTFYIFPANPKVNEELKQRLPSPIKRHCSETTPQPGFCGLGSSPDIAQATLETAAPEKKLKGPDSPRAREDPVRGCSLPPPPPLPAPARNMEEVMLSPQSAPTQHSLEGEETDNRAVSKSPCRTPEPTGPRRITDEGNGNSKVSHDTKRQVPFLDKEKNIVFLLKELDSLRDVNKKLQEKLALKEKELETMRLDSQLQEEKLGAHACERAAALVEEIYKAQRERDQAVMARLRLANEERDEALLRAKKLQEAALDLQVQVVLRLENINPEETDMDLEELLNRVSSADSSLSIEQSGIAIMERIQRARERRSKITSEEMKAVIDERDNALTRCKRLEHELLHTRELSQADTHHLNMANNQEQVRKIQSELEAVQRERDIAVELGHKLEEELQAMRRCHSAQQGQTDESSKKETPCLSSPTRVKESSTAQGQNLQSHVQHLTSELQSTQTQLRVAQESEREATEKVHKLERLVDVLRKKVGTGSVRTVI</sequence>
<feature type="compositionally biased region" description="Polar residues" evidence="2">
    <location>
        <begin position="473"/>
        <end position="510"/>
    </location>
</feature>
<evidence type="ECO:0000256" key="2">
    <source>
        <dbReference type="SAM" id="MobiDB-lite"/>
    </source>
</evidence>
<evidence type="ECO:0008006" key="5">
    <source>
        <dbReference type="Google" id="ProtNLM"/>
    </source>
</evidence>
<dbReference type="PANTHER" id="PTHR22089">
    <property type="entry name" value="MIRROR-IMAGE POLYDACTYLY GENE 1 PROTEIN"/>
    <property type="match status" value="1"/>
</dbReference>
<name>A0AAE0V334_9TELE</name>
<dbReference type="EMBL" id="JAUCMX010000008">
    <property type="protein sequence ID" value="KAK3537804.1"/>
    <property type="molecule type" value="Genomic_DNA"/>
</dbReference>
<feature type="region of interest" description="Disordered" evidence="2">
    <location>
        <begin position="112"/>
        <end position="205"/>
    </location>
</feature>
<organism evidence="3 4">
    <name type="scientific">Hemibagrus guttatus</name>
    <dbReference type="NCBI Taxonomy" id="175788"/>
    <lineage>
        <taxon>Eukaryota</taxon>
        <taxon>Metazoa</taxon>
        <taxon>Chordata</taxon>
        <taxon>Craniata</taxon>
        <taxon>Vertebrata</taxon>
        <taxon>Euteleostomi</taxon>
        <taxon>Actinopterygii</taxon>
        <taxon>Neopterygii</taxon>
        <taxon>Teleostei</taxon>
        <taxon>Ostariophysi</taxon>
        <taxon>Siluriformes</taxon>
        <taxon>Bagridae</taxon>
        <taxon>Hemibagrus</taxon>
    </lineage>
</organism>
<feature type="compositionally biased region" description="Polar residues" evidence="2">
    <location>
        <begin position="156"/>
        <end position="165"/>
    </location>
</feature>
<reference evidence="3" key="1">
    <citation type="submission" date="2023-06" db="EMBL/GenBank/DDBJ databases">
        <title>Male Hemibagrus guttatus genome.</title>
        <authorList>
            <person name="Bian C."/>
        </authorList>
    </citation>
    <scope>NUCLEOTIDE SEQUENCE</scope>
    <source>
        <strain evidence="3">Male_cb2023</strain>
        <tissue evidence="3">Muscle</tissue>
    </source>
</reference>